<evidence type="ECO:0000313" key="3">
    <source>
        <dbReference type="Proteomes" id="UP001230156"/>
    </source>
</evidence>
<comment type="caution">
    <text evidence="2">The sequence shown here is derived from an EMBL/GenBank/DDBJ whole genome shotgun (WGS) entry which is preliminary data.</text>
</comment>
<feature type="chain" id="PRO_5045097323" description="3D domain-containing protein" evidence="1">
    <location>
        <begin position="27"/>
        <end position="248"/>
    </location>
</feature>
<evidence type="ECO:0008006" key="4">
    <source>
        <dbReference type="Google" id="ProtNLM"/>
    </source>
</evidence>
<keyword evidence="1" id="KW-0732">Signal</keyword>
<reference evidence="3" key="1">
    <citation type="submission" date="2023-08" db="EMBL/GenBank/DDBJ databases">
        <title>Rhodospirillaceae gen. nov., a novel taxon isolated from the Yangtze River Yuezi River estuary sludge.</title>
        <authorList>
            <person name="Ruan L."/>
        </authorList>
    </citation>
    <scope>NUCLEOTIDE SEQUENCE [LARGE SCALE GENOMIC DNA]</scope>
    <source>
        <strain evidence="3">R-7</strain>
    </source>
</reference>
<dbReference type="Proteomes" id="UP001230156">
    <property type="component" value="Unassembled WGS sequence"/>
</dbReference>
<dbReference type="SUPFAM" id="SSF50685">
    <property type="entry name" value="Barwin-like endoglucanases"/>
    <property type="match status" value="1"/>
</dbReference>
<evidence type="ECO:0000313" key="2">
    <source>
        <dbReference type="EMBL" id="MDQ7248652.1"/>
    </source>
</evidence>
<organism evidence="2 3">
    <name type="scientific">Dongia sedimenti</name>
    <dbReference type="NCBI Taxonomy" id="3064282"/>
    <lineage>
        <taxon>Bacteria</taxon>
        <taxon>Pseudomonadati</taxon>
        <taxon>Pseudomonadota</taxon>
        <taxon>Alphaproteobacteria</taxon>
        <taxon>Rhodospirillales</taxon>
        <taxon>Dongiaceae</taxon>
        <taxon>Dongia</taxon>
    </lineage>
</organism>
<gene>
    <name evidence="2" type="ORF">Q8A70_13285</name>
</gene>
<dbReference type="Gene3D" id="2.40.40.10">
    <property type="entry name" value="RlpA-like domain"/>
    <property type="match status" value="1"/>
</dbReference>
<name>A0ABU0YN41_9PROT</name>
<keyword evidence="3" id="KW-1185">Reference proteome</keyword>
<dbReference type="CDD" id="cd22785">
    <property type="entry name" value="DPBB_MltA-like"/>
    <property type="match status" value="1"/>
</dbReference>
<accession>A0ABU0YN41</accession>
<dbReference type="EMBL" id="JAUYVI010000004">
    <property type="protein sequence ID" value="MDQ7248652.1"/>
    <property type="molecule type" value="Genomic_DNA"/>
</dbReference>
<feature type="signal peptide" evidence="1">
    <location>
        <begin position="1"/>
        <end position="26"/>
    </location>
</feature>
<protein>
    <recommendedName>
        <fullName evidence="4">3D domain-containing protein</fullName>
    </recommendedName>
</protein>
<dbReference type="RefSeq" id="WP_379956135.1">
    <property type="nucleotide sequence ID" value="NZ_JAUYVI010000004.1"/>
</dbReference>
<sequence>MGIRLLFLILVLLAGAPLIQASAAQADDFSLPKAATGDLKKLTLNVSQYHVVQAPPGDEIELLNIDDEPLGVGLSRGDFCTAALQGTVEVSGVLYGVTGKGGDSLVDCAEPEFDCPRCAAFNLGQNRFVKLTSSEGLGARTYGLVPYRTVAVKSGGMKLGTVLYIPSARGLKLPNGKKHDGYFFVADIGAMQSSQIDLYTGMKPLAWRILGSGTKHSKSVAAYIVTDPAVVKPLRAAHMASARADAAE</sequence>
<proteinExistence type="predicted"/>
<dbReference type="InterPro" id="IPR036908">
    <property type="entry name" value="RlpA-like_sf"/>
</dbReference>
<evidence type="ECO:0000256" key="1">
    <source>
        <dbReference type="SAM" id="SignalP"/>
    </source>
</evidence>